<proteinExistence type="predicted"/>
<organism evidence="2 5">
    <name type="scientific">Blautia obeum</name>
    <dbReference type="NCBI Taxonomy" id="40520"/>
    <lineage>
        <taxon>Bacteria</taxon>
        <taxon>Bacillati</taxon>
        <taxon>Bacillota</taxon>
        <taxon>Clostridia</taxon>
        <taxon>Lachnospirales</taxon>
        <taxon>Lachnospiraceae</taxon>
        <taxon>Blautia</taxon>
    </lineage>
</organism>
<evidence type="ECO:0000313" key="5">
    <source>
        <dbReference type="Proteomes" id="UP000284220"/>
    </source>
</evidence>
<dbReference type="AlphaFoldDB" id="A0A414SEP7"/>
<dbReference type="RefSeq" id="WP_118197676.1">
    <property type="nucleotide sequence ID" value="NZ_JBCJBY010000009.1"/>
</dbReference>
<dbReference type="Gene3D" id="1.10.260.40">
    <property type="entry name" value="lambda repressor-like DNA-binding domains"/>
    <property type="match status" value="1"/>
</dbReference>
<reference evidence="4 5" key="1">
    <citation type="submission" date="2018-08" db="EMBL/GenBank/DDBJ databases">
        <title>A genome reference for cultivated species of the human gut microbiota.</title>
        <authorList>
            <person name="Zou Y."/>
            <person name="Xue W."/>
            <person name="Luo G."/>
        </authorList>
    </citation>
    <scope>NUCLEOTIDE SEQUENCE [LARGE SCALE GENOMIC DNA]</scope>
    <source>
        <strain evidence="3 4">AM18-2AC</strain>
        <strain evidence="2 5">AM22-9LB</strain>
    </source>
</reference>
<dbReference type="Pfam" id="PF01381">
    <property type="entry name" value="HTH_3"/>
    <property type="match status" value="1"/>
</dbReference>
<dbReference type="Proteomes" id="UP000284220">
    <property type="component" value="Unassembled WGS sequence"/>
</dbReference>
<dbReference type="SMART" id="SM00530">
    <property type="entry name" value="HTH_XRE"/>
    <property type="match status" value="1"/>
</dbReference>
<evidence type="ECO:0000259" key="1">
    <source>
        <dbReference type="PROSITE" id="PS50943"/>
    </source>
</evidence>
<dbReference type="EMBL" id="QRHZ01000003">
    <property type="protein sequence ID" value="RHG17732.1"/>
    <property type="molecule type" value="Genomic_DNA"/>
</dbReference>
<feature type="domain" description="HTH cro/C1-type" evidence="1">
    <location>
        <begin position="14"/>
        <end position="68"/>
    </location>
</feature>
<protein>
    <submittedName>
        <fullName evidence="2">XRE family transcriptional regulator</fullName>
    </submittedName>
</protein>
<dbReference type="CDD" id="cd00093">
    <property type="entry name" value="HTH_XRE"/>
    <property type="match status" value="1"/>
</dbReference>
<dbReference type="InterPro" id="IPR001387">
    <property type="entry name" value="Cro/C1-type_HTH"/>
</dbReference>
<dbReference type="Proteomes" id="UP000284024">
    <property type="component" value="Unassembled WGS sequence"/>
</dbReference>
<accession>A0A414SEP7</accession>
<name>A0A414SEP7_9FIRM</name>
<sequence>MTIAEANEPLSNGLKIIIAQKGLKNLYVAENAGYTPQELSDMLNGRRLIKACDIPRIAKALGVEINYLFGIEKGA</sequence>
<evidence type="ECO:0000313" key="2">
    <source>
        <dbReference type="EMBL" id="RHG17732.1"/>
    </source>
</evidence>
<dbReference type="GO" id="GO:0003677">
    <property type="term" value="F:DNA binding"/>
    <property type="evidence" value="ECO:0007669"/>
    <property type="project" value="InterPro"/>
</dbReference>
<evidence type="ECO:0000313" key="3">
    <source>
        <dbReference type="EMBL" id="RHH19562.1"/>
    </source>
</evidence>
<evidence type="ECO:0000313" key="4">
    <source>
        <dbReference type="Proteomes" id="UP000284024"/>
    </source>
</evidence>
<dbReference type="PROSITE" id="PS50943">
    <property type="entry name" value="HTH_CROC1"/>
    <property type="match status" value="1"/>
</dbReference>
<gene>
    <name evidence="3" type="ORF">DW222_08295</name>
    <name evidence="2" type="ORF">DW272_06730</name>
</gene>
<comment type="caution">
    <text evidence="2">The sequence shown here is derived from an EMBL/GenBank/DDBJ whole genome shotgun (WGS) entry which is preliminary data.</text>
</comment>
<dbReference type="SUPFAM" id="SSF47413">
    <property type="entry name" value="lambda repressor-like DNA-binding domains"/>
    <property type="match status" value="1"/>
</dbReference>
<dbReference type="InterPro" id="IPR010982">
    <property type="entry name" value="Lambda_DNA-bd_dom_sf"/>
</dbReference>
<dbReference type="EMBL" id="QRJH01000003">
    <property type="protein sequence ID" value="RHH19562.1"/>
    <property type="molecule type" value="Genomic_DNA"/>
</dbReference>